<evidence type="ECO:0000256" key="2">
    <source>
        <dbReference type="ARBA" id="ARBA00007018"/>
    </source>
</evidence>
<comment type="similarity">
    <text evidence="2">Belongs to the ADIPOR family.</text>
</comment>
<accession>A0A2J6QFV3</accession>
<feature type="transmembrane region" description="Helical" evidence="7">
    <location>
        <begin position="232"/>
        <end position="252"/>
    </location>
</feature>
<evidence type="ECO:0000256" key="1">
    <source>
        <dbReference type="ARBA" id="ARBA00004141"/>
    </source>
</evidence>
<feature type="transmembrane region" description="Helical" evidence="7">
    <location>
        <begin position="199"/>
        <end position="220"/>
    </location>
</feature>
<evidence type="ECO:0000256" key="7">
    <source>
        <dbReference type="SAM" id="Phobius"/>
    </source>
</evidence>
<gene>
    <name evidence="8" type="ORF">NA56DRAFT_668952</name>
</gene>
<evidence type="ECO:0000256" key="4">
    <source>
        <dbReference type="ARBA" id="ARBA00022989"/>
    </source>
</evidence>
<dbReference type="Proteomes" id="UP000235672">
    <property type="component" value="Unassembled WGS sequence"/>
</dbReference>
<dbReference type="PANTHER" id="PTHR20855">
    <property type="entry name" value="ADIPOR/PROGESTIN RECEPTOR-RELATED"/>
    <property type="match status" value="1"/>
</dbReference>
<feature type="binding site" evidence="6">
    <location>
        <position position="274"/>
    </location>
    <ligand>
        <name>Zn(2+)</name>
        <dbReference type="ChEBI" id="CHEBI:29105"/>
    </ligand>
</feature>
<dbReference type="GO" id="GO:0016020">
    <property type="term" value="C:membrane"/>
    <property type="evidence" value="ECO:0007669"/>
    <property type="project" value="UniProtKB-SubCell"/>
</dbReference>
<keyword evidence="6" id="KW-0862">Zinc</keyword>
<organism evidence="8 9">
    <name type="scientific">Hyaloscypha hepaticicola</name>
    <dbReference type="NCBI Taxonomy" id="2082293"/>
    <lineage>
        <taxon>Eukaryota</taxon>
        <taxon>Fungi</taxon>
        <taxon>Dikarya</taxon>
        <taxon>Ascomycota</taxon>
        <taxon>Pezizomycotina</taxon>
        <taxon>Leotiomycetes</taxon>
        <taxon>Helotiales</taxon>
        <taxon>Hyaloscyphaceae</taxon>
        <taxon>Hyaloscypha</taxon>
    </lineage>
</organism>
<feature type="binding site" evidence="6">
    <location>
        <position position="270"/>
    </location>
    <ligand>
        <name>Zn(2+)</name>
        <dbReference type="ChEBI" id="CHEBI:29105"/>
    </ligand>
</feature>
<reference evidence="8 9" key="1">
    <citation type="submission" date="2016-05" db="EMBL/GenBank/DDBJ databases">
        <title>A degradative enzymes factory behind the ericoid mycorrhizal symbiosis.</title>
        <authorList>
            <consortium name="DOE Joint Genome Institute"/>
            <person name="Martino E."/>
            <person name="Morin E."/>
            <person name="Grelet G."/>
            <person name="Kuo A."/>
            <person name="Kohler A."/>
            <person name="Daghino S."/>
            <person name="Barry K."/>
            <person name="Choi C."/>
            <person name="Cichocki N."/>
            <person name="Clum A."/>
            <person name="Copeland A."/>
            <person name="Hainaut M."/>
            <person name="Haridas S."/>
            <person name="Labutti K."/>
            <person name="Lindquist E."/>
            <person name="Lipzen A."/>
            <person name="Khouja H.-R."/>
            <person name="Murat C."/>
            <person name="Ohm R."/>
            <person name="Olson A."/>
            <person name="Spatafora J."/>
            <person name="Veneault-Fourrey C."/>
            <person name="Henrissat B."/>
            <person name="Grigoriev I."/>
            <person name="Martin F."/>
            <person name="Perotto S."/>
        </authorList>
    </citation>
    <scope>NUCLEOTIDE SEQUENCE [LARGE SCALE GENOMIC DNA]</scope>
    <source>
        <strain evidence="8 9">UAMH 7357</strain>
    </source>
</reference>
<proteinExistence type="inferred from homology"/>
<feature type="transmembrane region" description="Helical" evidence="7">
    <location>
        <begin position="144"/>
        <end position="162"/>
    </location>
</feature>
<sequence length="308" mass="35374">MFRRRKSTSPAKTAVCKKETRQRLRLSRDLSWYHREDNHFIESGYRAASGSLLECLYSWTYMHNETANIYLHLIGAAIFFALPFCLFWEEIPPRYAIATKVDIVVCLIYFFGVAICFCLSAMYHTVMNHSQKMDAFGAQLDFQGVILLMWGATVPLLYYGFYCHPALQRAYSILLSVLAATCSLATFQPRFRNPYLRPVRAAAFGSLAIFTMVPVLHGLHKYGWNIQRQRMGVVWVLVTLVLNVSGAMAYVFKVPERWCRRRFDILGASHQMFHLLVVLAALTYTKAILQAFDFVHGNDHTCKLQNIA</sequence>
<evidence type="ECO:0000256" key="6">
    <source>
        <dbReference type="PIRSR" id="PIRSR604254-1"/>
    </source>
</evidence>
<dbReference type="PANTHER" id="PTHR20855:SF52">
    <property type="entry name" value="ADIPONECTIN RECEPTOR PROTEIN"/>
    <property type="match status" value="1"/>
</dbReference>
<dbReference type="Pfam" id="PF03006">
    <property type="entry name" value="HlyIII"/>
    <property type="match status" value="1"/>
</dbReference>
<keyword evidence="6" id="KW-0479">Metal-binding</keyword>
<evidence type="ECO:0000313" key="9">
    <source>
        <dbReference type="Proteomes" id="UP000235672"/>
    </source>
</evidence>
<dbReference type="OrthoDB" id="529367at2759"/>
<evidence type="ECO:0000256" key="3">
    <source>
        <dbReference type="ARBA" id="ARBA00022692"/>
    </source>
</evidence>
<feature type="binding site" evidence="6">
    <location>
        <position position="124"/>
    </location>
    <ligand>
        <name>Zn(2+)</name>
        <dbReference type="ChEBI" id="CHEBI:29105"/>
    </ligand>
</feature>
<feature type="transmembrane region" description="Helical" evidence="7">
    <location>
        <begin position="101"/>
        <end position="123"/>
    </location>
</feature>
<feature type="transmembrane region" description="Helical" evidence="7">
    <location>
        <begin position="69"/>
        <end position="89"/>
    </location>
</feature>
<name>A0A2J6QFV3_9HELO</name>
<dbReference type="GO" id="GO:0006882">
    <property type="term" value="P:intracellular zinc ion homeostasis"/>
    <property type="evidence" value="ECO:0007669"/>
    <property type="project" value="TreeGrafter"/>
</dbReference>
<keyword evidence="5 7" id="KW-0472">Membrane</keyword>
<dbReference type="STRING" id="1745343.A0A2J6QFV3"/>
<dbReference type="AlphaFoldDB" id="A0A2J6QFV3"/>
<keyword evidence="4 7" id="KW-1133">Transmembrane helix</keyword>
<comment type="subcellular location">
    <subcellularLocation>
        <location evidence="1">Membrane</location>
        <topology evidence="1">Multi-pass membrane protein</topology>
    </subcellularLocation>
</comment>
<keyword evidence="3 7" id="KW-0812">Transmembrane</keyword>
<keyword evidence="9" id="KW-1185">Reference proteome</keyword>
<dbReference type="GO" id="GO:0046872">
    <property type="term" value="F:metal ion binding"/>
    <property type="evidence" value="ECO:0007669"/>
    <property type="project" value="UniProtKB-KW"/>
</dbReference>
<evidence type="ECO:0000256" key="5">
    <source>
        <dbReference type="ARBA" id="ARBA00023136"/>
    </source>
</evidence>
<feature type="transmembrane region" description="Helical" evidence="7">
    <location>
        <begin position="273"/>
        <end position="292"/>
    </location>
</feature>
<dbReference type="EMBL" id="KZ613471">
    <property type="protein sequence ID" value="PMD25132.1"/>
    <property type="molecule type" value="Genomic_DNA"/>
</dbReference>
<feature type="transmembrane region" description="Helical" evidence="7">
    <location>
        <begin position="168"/>
        <end position="187"/>
    </location>
</feature>
<evidence type="ECO:0000313" key="8">
    <source>
        <dbReference type="EMBL" id="PMD25132.1"/>
    </source>
</evidence>
<dbReference type="GO" id="GO:0038023">
    <property type="term" value="F:signaling receptor activity"/>
    <property type="evidence" value="ECO:0007669"/>
    <property type="project" value="TreeGrafter"/>
</dbReference>
<protein>
    <submittedName>
        <fullName evidence="8">Hemolysin-III channel protein-like protein Izh2</fullName>
    </submittedName>
</protein>
<dbReference type="InterPro" id="IPR004254">
    <property type="entry name" value="AdipoR/HlyIII-related"/>
</dbReference>